<dbReference type="EMBL" id="JBHMAG010000007">
    <property type="protein sequence ID" value="MFB9751764.1"/>
    <property type="molecule type" value="Genomic_DNA"/>
</dbReference>
<dbReference type="InterPro" id="IPR052955">
    <property type="entry name" value="UPF0703_membrane_permease"/>
</dbReference>
<organism evidence="5 6">
    <name type="scientific">Paenibacillus hodogayensis</name>
    <dbReference type="NCBI Taxonomy" id="279208"/>
    <lineage>
        <taxon>Bacteria</taxon>
        <taxon>Bacillati</taxon>
        <taxon>Bacillota</taxon>
        <taxon>Bacilli</taxon>
        <taxon>Bacillales</taxon>
        <taxon>Paenibacillaceae</taxon>
        <taxon>Paenibacillus</taxon>
    </lineage>
</organism>
<keyword evidence="2" id="KW-1133">Transmembrane helix</keyword>
<evidence type="ECO:0000259" key="4">
    <source>
        <dbReference type="Pfam" id="PF21537"/>
    </source>
</evidence>
<keyword evidence="6" id="KW-1185">Reference proteome</keyword>
<name>A0ABV5VTY0_9BACL</name>
<dbReference type="PANTHER" id="PTHR40047">
    <property type="entry name" value="UPF0703 PROTEIN YCGQ"/>
    <property type="match status" value="1"/>
</dbReference>
<feature type="domain" description="DUF1980" evidence="3">
    <location>
        <begin position="12"/>
        <end position="122"/>
    </location>
</feature>
<evidence type="ECO:0000313" key="6">
    <source>
        <dbReference type="Proteomes" id="UP001589619"/>
    </source>
</evidence>
<dbReference type="InterPro" id="IPR048493">
    <property type="entry name" value="DUF1980_N"/>
</dbReference>
<protein>
    <submittedName>
        <fullName evidence="5">TIGR03943 family putative permease subunit</fullName>
    </submittedName>
</protein>
<feature type="region of interest" description="Disordered" evidence="1">
    <location>
        <begin position="138"/>
        <end position="182"/>
    </location>
</feature>
<evidence type="ECO:0000256" key="2">
    <source>
        <dbReference type="SAM" id="Phobius"/>
    </source>
</evidence>
<feature type="transmembrane region" description="Helical" evidence="2">
    <location>
        <begin position="90"/>
        <end position="106"/>
    </location>
</feature>
<accession>A0ABV5VTY0</accession>
<gene>
    <name evidence="5" type="ORF">ACFFNY_09290</name>
</gene>
<evidence type="ECO:0000259" key="3">
    <source>
        <dbReference type="Pfam" id="PF09323"/>
    </source>
</evidence>
<keyword evidence="2" id="KW-0812">Transmembrane</keyword>
<sequence length="341" mass="36128">MSNREAWVHSLIKALLLIGFAAYIALLVKSGHIVYYISPRSILYVKLAALALYAAGAYQLYSAVSAFSGKLVECDCGHDHAPPGSPWRSALIYGLFALPLALGFLMPDTTMGSSLAAKKGMNLSSGAALRTELRHQGAQDGLTGPQYSPATAGRANNAPSALSDRRTAAGEPGTSASSQDSLFPAGRAAAPFAKLARELYATETIVIPERLYVETLTALDLYAARFAGKTVSLTGFVYRDSTMDARHFAVGRFSVQCCSADASPVGMLVQDDRAGLYATDQWVRVTGTLGTTRQGGSELLVVRPVEVRTIGTPKEPYVYPDAAFGSKAAATVVRPAPETLK</sequence>
<feature type="transmembrane region" description="Helical" evidence="2">
    <location>
        <begin position="41"/>
        <end position="61"/>
    </location>
</feature>
<dbReference type="RefSeq" id="WP_344912608.1">
    <property type="nucleotide sequence ID" value="NZ_BAAAYO010000010.1"/>
</dbReference>
<dbReference type="InterPro" id="IPR015402">
    <property type="entry name" value="DUF1980"/>
</dbReference>
<dbReference type="Proteomes" id="UP001589619">
    <property type="component" value="Unassembled WGS sequence"/>
</dbReference>
<dbReference type="PANTHER" id="PTHR40047:SF1">
    <property type="entry name" value="UPF0703 PROTEIN YCGQ"/>
    <property type="match status" value="1"/>
</dbReference>
<evidence type="ECO:0000256" key="1">
    <source>
        <dbReference type="SAM" id="MobiDB-lite"/>
    </source>
</evidence>
<keyword evidence="2" id="KW-0472">Membrane</keyword>
<dbReference type="InterPro" id="IPR048447">
    <property type="entry name" value="DUF1980_C"/>
</dbReference>
<dbReference type="NCBIfam" id="TIGR03943">
    <property type="entry name" value="TIGR03943 family putative permease subunit"/>
    <property type="match status" value="1"/>
</dbReference>
<reference evidence="5 6" key="1">
    <citation type="submission" date="2024-09" db="EMBL/GenBank/DDBJ databases">
        <authorList>
            <person name="Sun Q."/>
            <person name="Mori K."/>
        </authorList>
    </citation>
    <scope>NUCLEOTIDE SEQUENCE [LARGE SCALE GENOMIC DNA]</scope>
    <source>
        <strain evidence="5 6">JCM 12520</strain>
    </source>
</reference>
<dbReference type="Pfam" id="PF09323">
    <property type="entry name" value="DUF1980"/>
    <property type="match status" value="1"/>
</dbReference>
<dbReference type="Pfam" id="PF21537">
    <property type="entry name" value="DUF1980_C"/>
    <property type="match status" value="1"/>
</dbReference>
<evidence type="ECO:0000313" key="5">
    <source>
        <dbReference type="EMBL" id="MFB9751764.1"/>
    </source>
</evidence>
<feature type="transmembrane region" description="Helical" evidence="2">
    <location>
        <begin position="6"/>
        <end position="29"/>
    </location>
</feature>
<comment type="caution">
    <text evidence="5">The sequence shown here is derived from an EMBL/GenBank/DDBJ whole genome shotgun (WGS) entry which is preliminary data.</text>
</comment>
<feature type="domain" description="DUF1980" evidence="4">
    <location>
        <begin position="193"/>
        <end position="320"/>
    </location>
</feature>
<proteinExistence type="predicted"/>